<dbReference type="GO" id="GO:0004519">
    <property type="term" value="F:endonuclease activity"/>
    <property type="evidence" value="ECO:0007669"/>
    <property type="project" value="UniProtKB-KW"/>
</dbReference>
<protein>
    <submittedName>
        <fullName evidence="2">Uma2 family endonuclease</fullName>
    </submittedName>
</protein>
<evidence type="ECO:0000259" key="1">
    <source>
        <dbReference type="Pfam" id="PF05685"/>
    </source>
</evidence>
<dbReference type="RefSeq" id="WP_286053618.1">
    <property type="nucleotide sequence ID" value="NZ_JASVWF010000003.1"/>
</dbReference>
<gene>
    <name evidence="2" type="ORF">QRT03_14620</name>
</gene>
<dbReference type="Gene3D" id="3.90.1570.10">
    <property type="entry name" value="tt1808, chain A"/>
    <property type="match status" value="1"/>
</dbReference>
<proteinExistence type="predicted"/>
<dbReference type="InterPro" id="IPR012296">
    <property type="entry name" value="Nuclease_put_TT1808"/>
</dbReference>
<evidence type="ECO:0000313" key="2">
    <source>
        <dbReference type="EMBL" id="MDL5157200.1"/>
    </source>
</evidence>
<organism evidence="2 3">
    <name type="scientific">Actinomycetospora termitidis</name>
    <dbReference type="NCBI Taxonomy" id="3053470"/>
    <lineage>
        <taxon>Bacteria</taxon>
        <taxon>Bacillati</taxon>
        <taxon>Actinomycetota</taxon>
        <taxon>Actinomycetes</taxon>
        <taxon>Pseudonocardiales</taxon>
        <taxon>Pseudonocardiaceae</taxon>
        <taxon>Actinomycetospora</taxon>
    </lineage>
</organism>
<keyword evidence="3" id="KW-1185">Reference proteome</keyword>
<comment type="caution">
    <text evidence="2">The sequence shown here is derived from an EMBL/GenBank/DDBJ whole genome shotgun (WGS) entry which is preliminary data.</text>
</comment>
<reference evidence="2 3" key="1">
    <citation type="submission" date="2023-06" db="EMBL/GenBank/DDBJ databases">
        <title>Actinomycetospora Odt1-22.</title>
        <authorList>
            <person name="Supong K."/>
        </authorList>
    </citation>
    <scope>NUCLEOTIDE SEQUENCE [LARGE SCALE GENOMIC DNA]</scope>
    <source>
        <strain evidence="2 3">Odt1-22</strain>
    </source>
</reference>
<dbReference type="PANTHER" id="PTHR34107:SF4">
    <property type="entry name" value="SLL1222 PROTEIN"/>
    <property type="match status" value="1"/>
</dbReference>
<keyword evidence="2" id="KW-0540">Nuclease</keyword>
<dbReference type="Proteomes" id="UP001231924">
    <property type="component" value="Unassembled WGS sequence"/>
</dbReference>
<keyword evidence="2" id="KW-0378">Hydrolase</keyword>
<keyword evidence="2" id="KW-0255">Endonuclease</keyword>
<sequence>MTDFLAWPRAVLTLEDWEALPDEVHRRCELVEGTLLVTTSPALGHQRVLRRLLRRLEDALPDGLEVLPGTELLCDAGPPATVRRPDLAVFRAGLPDRMPHLLPPDVVGVVEVLSPGTRRTDRVAKVYDYAEAGVGWYLVVDPDCAAMTLFVLPADGTGPYDCAERDEPVVELPGVGAVSLG</sequence>
<dbReference type="PANTHER" id="PTHR34107">
    <property type="entry name" value="SLL0198 PROTEIN-RELATED"/>
    <property type="match status" value="1"/>
</dbReference>
<accession>A0ABT7M951</accession>
<dbReference type="SUPFAM" id="SSF52980">
    <property type="entry name" value="Restriction endonuclease-like"/>
    <property type="match status" value="1"/>
</dbReference>
<dbReference type="CDD" id="cd06260">
    <property type="entry name" value="DUF820-like"/>
    <property type="match status" value="1"/>
</dbReference>
<dbReference type="InterPro" id="IPR011335">
    <property type="entry name" value="Restrct_endonuc-II-like"/>
</dbReference>
<name>A0ABT7M951_9PSEU</name>
<dbReference type="Pfam" id="PF05685">
    <property type="entry name" value="Uma2"/>
    <property type="match status" value="1"/>
</dbReference>
<dbReference type="EMBL" id="JASVWF010000003">
    <property type="protein sequence ID" value="MDL5157200.1"/>
    <property type="molecule type" value="Genomic_DNA"/>
</dbReference>
<feature type="domain" description="Putative restriction endonuclease" evidence="1">
    <location>
        <begin position="15"/>
        <end position="158"/>
    </location>
</feature>
<dbReference type="InterPro" id="IPR008538">
    <property type="entry name" value="Uma2"/>
</dbReference>
<evidence type="ECO:0000313" key="3">
    <source>
        <dbReference type="Proteomes" id="UP001231924"/>
    </source>
</evidence>